<dbReference type="EMBL" id="JBHRZT010000052">
    <property type="protein sequence ID" value="MFC3884629.1"/>
    <property type="molecule type" value="Genomic_DNA"/>
</dbReference>
<evidence type="ECO:0000313" key="2">
    <source>
        <dbReference type="EMBL" id="MFC3884629.1"/>
    </source>
</evidence>
<keyword evidence="1" id="KW-0175">Coiled coil</keyword>
<comment type="caution">
    <text evidence="2">The sequence shown here is derived from an EMBL/GenBank/DDBJ whole genome shotgun (WGS) entry which is preliminary data.</text>
</comment>
<dbReference type="Proteomes" id="UP001595752">
    <property type="component" value="Unassembled WGS sequence"/>
</dbReference>
<reference evidence="3" key="1">
    <citation type="journal article" date="2019" name="Int. J. Syst. Evol. Microbiol.">
        <title>The Global Catalogue of Microorganisms (GCM) 10K type strain sequencing project: providing services to taxonomists for standard genome sequencing and annotation.</title>
        <authorList>
            <consortium name="The Broad Institute Genomics Platform"/>
            <consortium name="The Broad Institute Genome Sequencing Center for Infectious Disease"/>
            <person name="Wu L."/>
            <person name="Ma J."/>
        </authorList>
    </citation>
    <scope>NUCLEOTIDE SEQUENCE [LARGE SCALE GENOMIC DNA]</scope>
    <source>
        <strain evidence="3">CCUG 61889</strain>
    </source>
</reference>
<dbReference type="RefSeq" id="WP_377916236.1">
    <property type="nucleotide sequence ID" value="NZ_JBHRZT010000052.1"/>
</dbReference>
<proteinExistence type="predicted"/>
<organism evidence="2 3">
    <name type="scientific">Bacillus songklensis</name>
    <dbReference type="NCBI Taxonomy" id="1069116"/>
    <lineage>
        <taxon>Bacteria</taxon>
        <taxon>Bacillati</taxon>
        <taxon>Bacillota</taxon>
        <taxon>Bacilli</taxon>
        <taxon>Bacillales</taxon>
        <taxon>Bacillaceae</taxon>
        <taxon>Bacillus</taxon>
    </lineage>
</organism>
<gene>
    <name evidence="2" type="ORF">ACFOU2_14455</name>
</gene>
<feature type="coiled-coil region" evidence="1">
    <location>
        <begin position="85"/>
        <end position="138"/>
    </location>
</feature>
<protein>
    <submittedName>
        <fullName evidence="2">Uncharacterized protein</fullName>
    </submittedName>
</protein>
<sequence>MRIGEALQRIEQIYRQLEEECFTFVGTIVSDEADVDQRLLEELMELLGYLHNTHLYDHDLLCDMLTLLDYGNPIYQLATCRLLTLEGLEDKMDVLAQEKKIVEQTLAKLYYEQRRQLLQQARTHLRQLERSLQALIYAKYHIH</sequence>
<name>A0ABV8B5H8_9BACI</name>
<evidence type="ECO:0000313" key="3">
    <source>
        <dbReference type="Proteomes" id="UP001595752"/>
    </source>
</evidence>
<keyword evidence="3" id="KW-1185">Reference proteome</keyword>
<evidence type="ECO:0000256" key="1">
    <source>
        <dbReference type="SAM" id="Coils"/>
    </source>
</evidence>
<accession>A0ABV8B5H8</accession>